<dbReference type="EMBL" id="PGTO01000017">
    <property type="protein sequence ID" value="RAU20745.1"/>
    <property type="molecule type" value="Genomic_DNA"/>
</dbReference>
<name>A0A364NV14_9PROT</name>
<dbReference type="RefSeq" id="WP_112146751.1">
    <property type="nucleotide sequence ID" value="NZ_PGTO01000017.1"/>
</dbReference>
<gene>
    <name evidence="1" type="ORF">CU669_16815</name>
</gene>
<reference evidence="1 2" key="1">
    <citation type="submission" date="2017-11" db="EMBL/GenBank/DDBJ databases">
        <title>Draft genome sequence of magnetotactic bacterium Magnetospirillum kuznetsovii LBB-42.</title>
        <authorList>
            <person name="Grouzdev D.S."/>
            <person name="Rysina M.S."/>
            <person name="Baslerov R.V."/>
            <person name="Koziaeva V."/>
        </authorList>
    </citation>
    <scope>NUCLEOTIDE SEQUENCE [LARGE SCALE GENOMIC DNA]</scope>
    <source>
        <strain evidence="1 2">LBB-42</strain>
    </source>
</reference>
<evidence type="ECO:0000313" key="2">
    <source>
        <dbReference type="Proteomes" id="UP000251075"/>
    </source>
</evidence>
<protein>
    <submittedName>
        <fullName evidence="1">Uncharacterized protein</fullName>
    </submittedName>
</protein>
<evidence type="ECO:0000313" key="1">
    <source>
        <dbReference type="EMBL" id="RAU20745.1"/>
    </source>
</evidence>
<proteinExistence type="predicted"/>
<dbReference type="OrthoDB" id="7275108at2"/>
<accession>A0A364NV14</accession>
<dbReference type="AlphaFoldDB" id="A0A364NV14"/>
<keyword evidence="2" id="KW-1185">Reference proteome</keyword>
<organism evidence="1 2">
    <name type="scientific">Paramagnetospirillum kuznetsovii</name>
    <dbReference type="NCBI Taxonomy" id="2053833"/>
    <lineage>
        <taxon>Bacteria</taxon>
        <taxon>Pseudomonadati</taxon>
        <taxon>Pseudomonadota</taxon>
        <taxon>Alphaproteobacteria</taxon>
        <taxon>Rhodospirillales</taxon>
        <taxon>Magnetospirillaceae</taxon>
        <taxon>Paramagnetospirillum</taxon>
    </lineage>
</organism>
<dbReference type="Proteomes" id="UP000251075">
    <property type="component" value="Unassembled WGS sequence"/>
</dbReference>
<sequence length="203" mass="23226">MVKIPAAGTSDDIILGSWLAALVEATACHIESSPVPWKYGPIQLRKNHCHSAEPQSASHWAIWMEGRDFRDSGLSLVLPNPQLRDAWAWLDSWWTEDYLPRHPAIALREAMSDVACAQEYSSWMWNTEIVAWELMFGEIDTSSSRWRGETHGLAETAAELRRLHSLVDGWWIEGDENAGWVPVFIDAEAWEIRRREKWEGENG</sequence>
<comment type="caution">
    <text evidence="1">The sequence shown here is derived from an EMBL/GenBank/DDBJ whole genome shotgun (WGS) entry which is preliminary data.</text>
</comment>